<accession>A0A2T0W8Y8</accession>
<dbReference type="InterPro" id="IPR011652">
    <property type="entry name" value="MORN_2"/>
</dbReference>
<evidence type="ECO:0000313" key="1">
    <source>
        <dbReference type="EMBL" id="PRY83171.1"/>
    </source>
</evidence>
<dbReference type="Gene3D" id="2.20.110.10">
    <property type="entry name" value="Histone H3 K4-specific methyltransferase SET7/9 N-terminal domain"/>
    <property type="match status" value="1"/>
</dbReference>
<name>A0A2T0W8Y8_9LACT</name>
<keyword evidence="2" id="KW-1185">Reference proteome</keyword>
<gene>
    <name evidence="1" type="ORF">CLV38_10676</name>
</gene>
<dbReference type="Pfam" id="PF07661">
    <property type="entry name" value="MORN_2"/>
    <property type="match status" value="2"/>
</dbReference>
<sequence length="93" mass="11386">MLKKKEYANGQKVYLLEDSYLTYYFEDGTVKSKGPFINDMMEGEWIFYRKTGELWQVGHFKENVKHGRWVRYDRENQIEYDEEFNEGKIIKKK</sequence>
<dbReference type="Proteomes" id="UP000238205">
    <property type="component" value="Unassembled WGS sequence"/>
</dbReference>
<protein>
    <submittedName>
        <fullName evidence="1">MORN repeat protein</fullName>
    </submittedName>
</protein>
<evidence type="ECO:0000313" key="2">
    <source>
        <dbReference type="Proteomes" id="UP000238205"/>
    </source>
</evidence>
<dbReference type="SUPFAM" id="SSF82185">
    <property type="entry name" value="Histone H3 K4-specific methyltransferase SET7/9 N-terminal domain"/>
    <property type="match status" value="1"/>
</dbReference>
<reference evidence="1 2" key="1">
    <citation type="submission" date="2018-03" db="EMBL/GenBank/DDBJ databases">
        <title>Genomic Encyclopedia of Archaeal and Bacterial Type Strains, Phase II (KMG-II): from individual species to whole genera.</title>
        <authorList>
            <person name="Goeker M."/>
        </authorList>
    </citation>
    <scope>NUCLEOTIDE SEQUENCE [LARGE SCALE GENOMIC DNA]</scope>
    <source>
        <strain evidence="1 2">DSM 13175</strain>
    </source>
</reference>
<dbReference type="RefSeq" id="WP_106192103.1">
    <property type="nucleotide sequence ID" value="NZ_PVTO01000006.1"/>
</dbReference>
<organism evidence="1 2">
    <name type="scientific">Alkalibacterium olivapovliticus</name>
    <dbReference type="NCBI Taxonomy" id="99907"/>
    <lineage>
        <taxon>Bacteria</taxon>
        <taxon>Bacillati</taxon>
        <taxon>Bacillota</taxon>
        <taxon>Bacilli</taxon>
        <taxon>Lactobacillales</taxon>
        <taxon>Carnobacteriaceae</taxon>
        <taxon>Alkalibacterium</taxon>
    </lineage>
</organism>
<proteinExistence type="predicted"/>
<dbReference type="AlphaFoldDB" id="A0A2T0W8Y8"/>
<dbReference type="EMBL" id="PVTO01000006">
    <property type="protein sequence ID" value="PRY83171.1"/>
    <property type="molecule type" value="Genomic_DNA"/>
</dbReference>
<comment type="caution">
    <text evidence="1">The sequence shown here is derived from an EMBL/GenBank/DDBJ whole genome shotgun (WGS) entry which is preliminary data.</text>
</comment>